<reference evidence="1" key="1">
    <citation type="submission" date="2017-07" db="EMBL/GenBank/DDBJ databases">
        <title>Taro Niue Genome Assembly and Annotation.</title>
        <authorList>
            <person name="Atibalentja N."/>
            <person name="Keating K."/>
            <person name="Fields C.J."/>
        </authorList>
    </citation>
    <scope>NUCLEOTIDE SEQUENCE</scope>
    <source>
        <strain evidence="1">Niue_2</strain>
        <tissue evidence="1">Leaf</tissue>
    </source>
</reference>
<dbReference type="Pfam" id="PF14223">
    <property type="entry name" value="Retrotran_gag_2"/>
    <property type="match status" value="1"/>
</dbReference>
<keyword evidence="2" id="KW-1185">Reference proteome</keyword>
<accession>A0A843TXQ8</accession>
<dbReference type="EMBL" id="NMUH01000151">
    <property type="protein sequence ID" value="MQL73049.1"/>
    <property type="molecule type" value="Genomic_DNA"/>
</dbReference>
<gene>
    <name evidence="1" type="ORF">Taro_005400</name>
</gene>
<dbReference type="PANTHER" id="PTHR34676:SF17">
    <property type="entry name" value="OS06G0684500 PROTEIN"/>
    <property type="match status" value="1"/>
</dbReference>
<name>A0A843TXQ8_COLES</name>
<dbReference type="OrthoDB" id="785014at2759"/>
<dbReference type="PANTHER" id="PTHR34676">
    <property type="entry name" value="DUF4219 DOMAIN-CONTAINING PROTEIN-RELATED"/>
    <property type="match status" value="1"/>
</dbReference>
<comment type="caution">
    <text evidence="1">The sequence shown here is derived from an EMBL/GenBank/DDBJ whole genome shotgun (WGS) entry which is preliminary data.</text>
</comment>
<organism evidence="1 2">
    <name type="scientific">Colocasia esculenta</name>
    <name type="common">Wild taro</name>
    <name type="synonym">Arum esculentum</name>
    <dbReference type="NCBI Taxonomy" id="4460"/>
    <lineage>
        <taxon>Eukaryota</taxon>
        <taxon>Viridiplantae</taxon>
        <taxon>Streptophyta</taxon>
        <taxon>Embryophyta</taxon>
        <taxon>Tracheophyta</taxon>
        <taxon>Spermatophyta</taxon>
        <taxon>Magnoliopsida</taxon>
        <taxon>Liliopsida</taxon>
        <taxon>Araceae</taxon>
        <taxon>Aroideae</taxon>
        <taxon>Colocasieae</taxon>
        <taxon>Colocasia</taxon>
    </lineage>
</organism>
<sequence>MPTAMLYRSFHAHGGRVIRREETELEARPSLEALTRVGARVPRWGRDRQGGFTGVRGGGEIVGVGRVASGKKEFKHISACKSSMEMWEKLRITYEGTDMVKETKIDILVTQYERFQMQSGETITQMYSRFTDIINGLAGLEKIYEMGDMTSKTTKTKEEQWFASKPVKEVGYQLRCWEKEEDQLGCRVL</sequence>
<evidence type="ECO:0000313" key="1">
    <source>
        <dbReference type="EMBL" id="MQL73049.1"/>
    </source>
</evidence>
<dbReference type="AlphaFoldDB" id="A0A843TXQ8"/>
<proteinExistence type="predicted"/>
<evidence type="ECO:0000313" key="2">
    <source>
        <dbReference type="Proteomes" id="UP000652761"/>
    </source>
</evidence>
<dbReference type="Proteomes" id="UP000652761">
    <property type="component" value="Unassembled WGS sequence"/>
</dbReference>
<protein>
    <submittedName>
        <fullName evidence="1">Uncharacterized protein</fullName>
    </submittedName>
</protein>